<dbReference type="EMBL" id="VIEB01001769">
    <property type="protein sequence ID" value="TQD70535.1"/>
    <property type="molecule type" value="Genomic_DNA"/>
</dbReference>
<keyword evidence="2" id="KW-1185">Reference proteome</keyword>
<accession>A0A540K8H1</accession>
<evidence type="ECO:0000313" key="2">
    <source>
        <dbReference type="Proteomes" id="UP000315295"/>
    </source>
</evidence>
<protein>
    <submittedName>
        <fullName evidence="1">Uncharacterized protein</fullName>
    </submittedName>
</protein>
<sequence>MSRRERSLLSIFIHSKLHDSDQTSQCIRLDPLYLIFLEQPTFLSAKMTKQPTTFMVLSRGAQPSIPAGRRPACPTFQQPMRPAISLFLSNASLARVRSKSPKDMSYEARLALRPSAIIRDPSCTSCLLAQAKPSCPSSGPSHDISSAHA</sequence>
<dbReference type="Proteomes" id="UP000315295">
    <property type="component" value="Unassembled WGS sequence"/>
</dbReference>
<name>A0A540K8H1_MALBA</name>
<gene>
    <name evidence="1" type="ORF">C1H46_043930</name>
</gene>
<proteinExistence type="predicted"/>
<organism evidence="1 2">
    <name type="scientific">Malus baccata</name>
    <name type="common">Siberian crab apple</name>
    <name type="synonym">Pyrus baccata</name>
    <dbReference type="NCBI Taxonomy" id="106549"/>
    <lineage>
        <taxon>Eukaryota</taxon>
        <taxon>Viridiplantae</taxon>
        <taxon>Streptophyta</taxon>
        <taxon>Embryophyta</taxon>
        <taxon>Tracheophyta</taxon>
        <taxon>Spermatophyta</taxon>
        <taxon>Magnoliopsida</taxon>
        <taxon>eudicotyledons</taxon>
        <taxon>Gunneridae</taxon>
        <taxon>Pentapetalae</taxon>
        <taxon>rosids</taxon>
        <taxon>fabids</taxon>
        <taxon>Rosales</taxon>
        <taxon>Rosaceae</taxon>
        <taxon>Amygdaloideae</taxon>
        <taxon>Maleae</taxon>
        <taxon>Malus</taxon>
    </lineage>
</organism>
<dbReference type="AlphaFoldDB" id="A0A540K8H1"/>
<comment type="caution">
    <text evidence="1">The sequence shown here is derived from an EMBL/GenBank/DDBJ whole genome shotgun (WGS) entry which is preliminary data.</text>
</comment>
<reference evidence="1 2" key="1">
    <citation type="journal article" date="2019" name="G3 (Bethesda)">
        <title>Sequencing of a Wild Apple (Malus baccata) Genome Unravels the Differences Between Cultivated and Wild Apple Species Regarding Disease Resistance and Cold Tolerance.</title>
        <authorList>
            <person name="Chen X."/>
        </authorList>
    </citation>
    <scope>NUCLEOTIDE SEQUENCE [LARGE SCALE GENOMIC DNA]</scope>
    <source>
        <strain evidence="2">cv. Shandingzi</strain>
        <tissue evidence="1">Leaves</tissue>
    </source>
</reference>
<evidence type="ECO:0000313" key="1">
    <source>
        <dbReference type="EMBL" id="TQD70535.1"/>
    </source>
</evidence>